<protein>
    <recommendedName>
        <fullName evidence="3">CRISPR-associated RAMP protein, Csx10 family</fullName>
    </recommendedName>
</protein>
<evidence type="ECO:0000313" key="2">
    <source>
        <dbReference type="Proteomes" id="UP001336314"/>
    </source>
</evidence>
<dbReference type="RefSeq" id="WP_330130073.1">
    <property type="nucleotide sequence ID" value="NZ_JAUHLI010000020.1"/>
</dbReference>
<dbReference type="Proteomes" id="UP001336314">
    <property type="component" value="Unassembled WGS sequence"/>
</dbReference>
<reference evidence="1 2" key="1">
    <citation type="submission" date="2023-07" db="EMBL/GenBank/DDBJ databases">
        <title>Alkalimonas sp., MEB108 novel, alkaliphilic bacterium isolated from Lonar Lake, India.</title>
        <authorList>
            <person name="Joshi A."/>
            <person name="Thite S."/>
        </authorList>
    </citation>
    <scope>NUCLEOTIDE SEQUENCE [LARGE SCALE GENOMIC DNA]</scope>
    <source>
        <strain evidence="1 2">MEB108</strain>
    </source>
</reference>
<keyword evidence="2" id="KW-1185">Reference proteome</keyword>
<accession>A0ABU7J8Z6</accession>
<gene>
    <name evidence="1" type="ORF">QWY20_16320</name>
</gene>
<evidence type="ECO:0000313" key="1">
    <source>
        <dbReference type="EMBL" id="MEE2003025.1"/>
    </source>
</evidence>
<dbReference type="EMBL" id="JAUHLI010000020">
    <property type="protein sequence ID" value="MEE2003025.1"/>
    <property type="molecule type" value="Genomic_DNA"/>
</dbReference>
<comment type="caution">
    <text evidence="1">The sequence shown here is derived from an EMBL/GenBank/DDBJ whole genome shotgun (WGS) entry which is preliminary data.</text>
</comment>
<evidence type="ECO:0008006" key="3">
    <source>
        <dbReference type="Google" id="ProtNLM"/>
    </source>
</evidence>
<organism evidence="1 2">
    <name type="scientific">Alkalimonas cellulosilytica</name>
    <dbReference type="NCBI Taxonomy" id="3058395"/>
    <lineage>
        <taxon>Bacteria</taxon>
        <taxon>Pseudomonadati</taxon>
        <taxon>Pseudomonadota</taxon>
        <taxon>Gammaproteobacteria</taxon>
        <taxon>Alkalimonas</taxon>
    </lineage>
</organism>
<proteinExistence type="predicted"/>
<name>A0ABU7J8Z6_9GAMM</name>
<sequence length="531" mass="58596">MKRFFQVTLNDAVVLSYQAGSSHNHLCLDYIPGTTLLGALAAQFYSQQPNNDQAALAMDLFHNGSVRFGPCYPVASSLLSLPMPASWYGIKGQPVISQKDDHAELCTQHVSNQASADFRRDELVQYQQCRDGFVSPDGALAQVKQLWFTKTAIDETTGKAKNSQLFNYAALEAGQVFIGWIDCSDDHWQQLAPMLQGQHRIGRSKGSEFGRINITLLPDATEPAPECAGRQLTLWCVSDLQVLDAQGQPSYTPKLNDLLPEADLPAVSLQPELSFVRTRQQSLFNQKRAGADSEQLFIQKGSVLVYRLEQPLSAHQLQQLSQGVGINQQQGLGWVRVNPGWATQSTLTGALDTLRIAPLAATNAQADKAPETALIRWLQAKAGSHAVAEQNNEQALQLVRELVQGYLIARRYSGILHAQSYGPNRTQWQRVATLLKEQDPNWRDTTFGTGSGSKGHHIAKAENDAYGWGISWDNGERFISYASYCQALFASKDDAAILRALELLGRYDVSNYAALKKACEAFNIMTEVAHD</sequence>